<proteinExistence type="predicted"/>
<dbReference type="RefSeq" id="WP_302244759.1">
    <property type="nucleotide sequence ID" value="NZ_JAULJQ010000010.1"/>
</dbReference>
<organism evidence="1 2">
    <name type="scientific">Campylobacter magnus</name>
    <dbReference type="NCBI Taxonomy" id="3026462"/>
    <lineage>
        <taxon>Bacteria</taxon>
        <taxon>Pseudomonadati</taxon>
        <taxon>Campylobacterota</taxon>
        <taxon>Epsilonproteobacteria</taxon>
        <taxon>Campylobacterales</taxon>
        <taxon>Campylobacteraceae</taxon>
        <taxon>Campylobacter</taxon>
    </lineage>
</organism>
<dbReference type="CDD" id="cd12215">
    <property type="entry name" value="ChiC_BD"/>
    <property type="match status" value="1"/>
</dbReference>
<gene>
    <name evidence="1" type="ORF">Q2362_07805</name>
</gene>
<comment type="caution">
    <text evidence="1">The sequence shown here is derived from an EMBL/GenBank/DDBJ whole genome shotgun (WGS) entry which is preliminary data.</text>
</comment>
<keyword evidence="2" id="KW-1185">Reference proteome</keyword>
<accession>A0ABT8T8Y5</accession>
<sequence>MTIVQPIKYEWLSCNAPDDPSIATWSSGTAYKKLDVVQHLGRIYKAAKDIDSSGVQPSEAINDWVDFGAVNSRAFCDELISSMSVKQTTGTREYLELSINLSDYCDMFAFINLNAYKIEFVSHDFRNVKNWHEYFYMDFAFHTVKREVMNWWQYFYSPLEIKTQRVIKTPYKVKGELTIRIYGINDYAKLGMLVCGTGFYIGETLRGAQVGAISYTKKITDEWGNSTIRKGRTAKKNQYTVVTETSRSDSITDALNKSLEAGVCVFMGDSRDRDGYDSLAVMGILTEFDLSISTLPYSELSVGIEGII</sequence>
<dbReference type="EMBL" id="JAULJQ010000010">
    <property type="protein sequence ID" value="MDO2409986.1"/>
    <property type="molecule type" value="Genomic_DNA"/>
</dbReference>
<evidence type="ECO:0000313" key="2">
    <source>
        <dbReference type="Proteomes" id="UP001171111"/>
    </source>
</evidence>
<protein>
    <submittedName>
        <fullName evidence="1">Uncharacterized protein</fullName>
    </submittedName>
</protein>
<dbReference type="Proteomes" id="UP001171111">
    <property type="component" value="Unassembled WGS sequence"/>
</dbReference>
<evidence type="ECO:0000313" key="1">
    <source>
        <dbReference type="EMBL" id="MDO2409986.1"/>
    </source>
</evidence>
<dbReference type="Gene3D" id="2.10.10.20">
    <property type="entry name" value="Carbohydrate-binding module superfamily 5/12"/>
    <property type="match status" value="1"/>
</dbReference>
<name>A0ABT8T8Y5_9BACT</name>
<reference evidence="1 2" key="1">
    <citation type="submission" date="2023-06" db="EMBL/GenBank/DDBJ databases">
        <title>Campylobacter magnum sp. nov., isolated from cecal contents of domestic pigs (Sus scrofa domesticus).</title>
        <authorList>
            <person name="Papic B."/>
            <person name="Gruntar I."/>
        </authorList>
    </citation>
    <scope>NUCLEOTIDE SEQUENCE [LARGE SCALE GENOMIC DNA]</scope>
    <source>
        <strain evidence="2">34484-21</strain>
    </source>
</reference>